<dbReference type="HOGENOM" id="CLU_586660_0_0_1"/>
<evidence type="ECO:0000256" key="1">
    <source>
        <dbReference type="SAM" id="MobiDB-lite"/>
    </source>
</evidence>
<reference evidence="2 3" key="1">
    <citation type="submission" date="2014-04" db="EMBL/GenBank/DDBJ databases">
        <title>Evolutionary Origins and Diversification of the Mycorrhizal Mutualists.</title>
        <authorList>
            <consortium name="DOE Joint Genome Institute"/>
            <consortium name="Mycorrhizal Genomics Consortium"/>
            <person name="Kohler A."/>
            <person name="Kuo A."/>
            <person name="Nagy L.G."/>
            <person name="Floudas D."/>
            <person name="Copeland A."/>
            <person name="Barry K.W."/>
            <person name="Cichocki N."/>
            <person name="Veneault-Fourrey C."/>
            <person name="LaButti K."/>
            <person name="Lindquist E.A."/>
            <person name="Lipzen A."/>
            <person name="Lundell T."/>
            <person name="Morin E."/>
            <person name="Murat C."/>
            <person name="Riley R."/>
            <person name="Ohm R."/>
            <person name="Sun H."/>
            <person name="Tunlid A."/>
            <person name="Henrissat B."/>
            <person name="Grigoriev I.V."/>
            <person name="Hibbett D.S."/>
            <person name="Martin F."/>
        </authorList>
    </citation>
    <scope>NUCLEOTIDE SEQUENCE [LARGE SCALE GENOMIC DNA]</scope>
    <source>
        <strain evidence="2 3">FD-317 M1</strain>
    </source>
</reference>
<dbReference type="AlphaFoldDB" id="A0A0D0AIX0"/>
<proteinExistence type="predicted"/>
<evidence type="ECO:0000313" key="2">
    <source>
        <dbReference type="EMBL" id="KIK50090.1"/>
    </source>
</evidence>
<feature type="region of interest" description="Disordered" evidence="1">
    <location>
        <begin position="85"/>
        <end position="181"/>
    </location>
</feature>
<accession>A0A0D0AIX0</accession>
<sequence>MSSRQAMDSASRLVEEAFFKVGQIEPPNPQASPGTKSAFNRMLTTVAQAAGQTLDLAVGLSAMSDGEDGSPLNLGLKVQEWRNFVNPQDLDAQDGMDIEHPDEEDPIPSQQPAVRDGDDDGIVDPPGETDGMHDEEEEEEEDKEEGEEEEEEEEEDEDPNEGVGGSTKKNEEQEGPDNLSPKVQKLVDLIFAGTEDDGEGLFLYDLNDLRDMILDGGYQGKVEAEEREAFRRMIIGYEPAEFDDIKEVFDRASLAVCSLDLTTERALKIGEIKAPQDRILQREKWAFLDPQHDRVTSYMLNVIRNIEGMRAFEEWEKQKGPFKKTFIRSLARTLYPGKYHNIETKESSPKEKKKEFTVLTTPIRKKHAKLMDRRKQISYLFQTFGPIVLLEPTFFKTAGTKGWPRASTHYIKVWHTVLRRKQDYELPAERYYNDRALVLGTMKALGGEAVEKVGLTLYGLYPLLCC</sequence>
<feature type="compositionally biased region" description="Acidic residues" evidence="1">
    <location>
        <begin position="133"/>
        <end position="160"/>
    </location>
</feature>
<feature type="compositionally biased region" description="Acidic residues" evidence="1">
    <location>
        <begin position="91"/>
        <end position="106"/>
    </location>
</feature>
<name>A0A0D0AIX0_9AGAR</name>
<evidence type="ECO:0000313" key="3">
    <source>
        <dbReference type="Proteomes" id="UP000053593"/>
    </source>
</evidence>
<gene>
    <name evidence="2" type="ORF">GYMLUDRAFT_494852</name>
</gene>
<organism evidence="2 3">
    <name type="scientific">Collybiopsis luxurians FD-317 M1</name>
    <dbReference type="NCBI Taxonomy" id="944289"/>
    <lineage>
        <taxon>Eukaryota</taxon>
        <taxon>Fungi</taxon>
        <taxon>Dikarya</taxon>
        <taxon>Basidiomycota</taxon>
        <taxon>Agaricomycotina</taxon>
        <taxon>Agaricomycetes</taxon>
        <taxon>Agaricomycetidae</taxon>
        <taxon>Agaricales</taxon>
        <taxon>Marasmiineae</taxon>
        <taxon>Omphalotaceae</taxon>
        <taxon>Collybiopsis</taxon>
        <taxon>Collybiopsis luxurians</taxon>
    </lineage>
</organism>
<dbReference type="EMBL" id="KN834932">
    <property type="protein sequence ID" value="KIK50090.1"/>
    <property type="molecule type" value="Genomic_DNA"/>
</dbReference>
<dbReference type="OrthoDB" id="2953556at2759"/>
<keyword evidence="3" id="KW-1185">Reference proteome</keyword>
<dbReference type="Proteomes" id="UP000053593">
    <property type="component" value="Unassembled WGS sequence"/>
</dbReference>
<protein>
    <submittedName>
        <fullName evidence="2">Uncharacterized protein</fullName>
    </submittedName>
</protein>